<organism evidence="3 4">
    <name type="scientific">Limosilactobacillus ingluviei</name>
    <dbReference type="NCBI Taxonomy" id="148604"/>
    <lineage>
        <taxon>Bacteria</taxon>
        <taxon>Bacillati</taxon>
        <taxon>Bacillota</taxon>
        <taxon>Bacilli</taxon>
        <taxon>Lactobacillales</taxon>
        <taxon>Lactobacillaceae</taxon>
        <taxon>Limosilactobacillus</taxon>
    </lineage>
</organism>
<keyword evidence="1" id="KW-1133">Transmembrane helix</keyword>
<keyword evidence="4" id="KW-1185">Reference proteome</keyword>
<dbReference type="GO" id="GO:0042802">
    <property type="term" value="F:identical protein binding"/>
    <property type="evidence" value="ECO:0007669"/>
    <property type="project" value="TreeGrafter"/>
</dbReference>
<dbReference type="eggNOG" id="COG3290">
    <property type="taxonomic scope" value="Bacteria"/>
</dbReference>
<dbReference type="PANTHER" id="PTHR40448:SF1">
    <property type="entry name" value="TWO-COMPONENT SENSOR HISTIDINE KINASE"/>
    <property type="match status" value="1"/>
</dbReference>
<dbReference type="InterPro" id="IPR036890">
    <property type="entry name" value="HATPase_C_sf"/>
</dbReference>
<dbReference type="InterPro" id="IPR032834">
    <property type="entry name" value="NatK-like_C"/>
</dbReference>
<dbReference type="Pfam" id="PF14501">
    <property type="entry name" value="HATPase_c_5"/>
    <property type="match status" value="1"/>
</dbReference>
<reference evidence="3 4" key="1">
    <citation type="journal article" date="2015" name="Genome Announc.">
        <title>Expanding the biotechnology potential of lactobacilli through comparative genomics of 213 strains and associated genera.</title>
        <authorList>
            <person name="Sun Z."/>
            <person name="Harris H.M."/>
            <person name="McCann A."/>
            <person name="Guo C."/>
            <person name="Argimon S."/>
            <person name="Zhang W."/>
            <person name="Yang X."/>
            <person name="Jeffery I.B."/>
            <person name="Cooney J.C."/>
            <person name="Kagawa T.F."/>
            <person name="Liu W."/>
            <person name="Song Y."/>
            <person name="Salvetti E."/>
            <person name="Wrobel A."/>
            <person name="Rasinkangas P."/>
            <person name="Parkhill J."/>
            <person name="Rea M.C."/>
            <person name="O'Sullivan O."/>
            <person name="Ritari J."/>
            <person name="Douillard F.P."/>
            <person name="Paul Ross R."/>
            <person name="Yang R."/>
            <person name="Briner A.E."/>
            <person name="Felis G.E."/>
            <person name="de Vos W.M."/>
            <person name="Barrangou R."/>
            <person name="Klaenhammer T.R."/>
            <person name="Caufield P.W."/>
            <person name="Cui Y."/>
            <person name="Zhang H."/>
            <person name="O'Toole P.W."/>
        </authorList>
    </citation>
    <scope>NUCLEOTIDE SEQUENCE [LARGE SCALE GENOMIC DNA]</scope>
    <source>
        <strain evidence="3 4">DSM 14792</strain>
    </source>
</reference>
<feature type="transmembrane region" description="Helical" evidence="1">
    <location>
        <begin position="81"/>
        <end position="104"/>
    </location>
</feature>
<comment type="caution">
    <text evidence="3">The sequence shown here is derived from an EMBL/GenBank/DDBJ whole genome shotgun (WGS) entry which is preliminary data.</text>
</comment>
<sequence>MGIFNSYPNYGGYFVIIVILIVIVITLCLVVKIKNKILAFLVTLSNSPLVERAVFKLSILALFGQLLIDGIAEYLQVEATYQLSLLMIFAWFDLLLMLATILLIQSYQRELRLQVQNSVYQKDVQAAKETQAYYLQLRKEQHDLKNMLLSVQGYLKAQQLSQASHLIDEITHQQSDQITHSIEIDREVNKIGLPGLRNVLQNKAYQIIRQNSQALLSIEVNDQITTLPGAEMDLVRIIGILMDNVVEAIKNQPHPKIQIALLKHGQAYEFAITNSITNPIAVQKIFEAGYSTKPNHAGLGLVNVQELVAKNDSLGFEMGTTDHQVQMSLFIRGSE</sequence>
<accession>A0A0R2GZE8</accession>
<feature type="transmembrane region" description="Helical" evidence="1">
    <location>
        <begin position="54"/>
        <end position="75"/>
    </location>
</feature>
<evidence type="ECO:0000259" key="2">
    <source>
        <dbReference type="Pfam" id="PF14501"/>
    </source>
</evidence>
<evidence type="ECO:0000256" key="1">
    <source>
        <dbReference type="SAM" id="Phobius"/>
    </source>
</evidence>
<feature type="domain" description="Sensor histidine kinase NatK-like C-terminal" evidence="2">
    <location>
        <begin position="232"/>
        <end position="329"/>
    </location>
</feature>
<dbReference type="STRING" id="1203076.GCA_000312405_01297"/>
<gene>
    <name evidence="3" type="ORF">IV41_GL000107</name>
</gene>
<keyword evidence="1" id="KW-0812">Transmembrane</keyword>
<dbReference type="EMBL" id="JQBA01000001">
    <property type="protein sequence ID" value="KRN45630.1"/>
    <property type="molecule type" value="Genomic_DNA"/>
</dbReference>
<name>A0A0R2GZE8_9LACO</name>
<keyword evidence="1" id="KW-0472">Membrane</keyword>
<proteinExistence type="predicted"/>
<dbReference type="PANTHER" id="PTHR40448">
    <property type="entry name" value="TWO-COMPONENT SENSOR HISTIDINE KINASE"/>
    <property type="match status" value="1"/>
</dbReference>
<dbReference type="Proteomes" id="UP000051639">
    <property type="component" value="Unassembled WGS sequence"/>
</dbReference>
<evidence type="ECO:0000313" key="4">
    <source>
        <dbReference type="Proteomes" id="UP000051639"/>
    </source>
</evidence>
<dbReference type="PATRIC" id="fig|148604.4.peg.106"/>
<dbReference type="SUPFAM" id="SSF55874">
    <property type="entry name" value="ATPase domain of HSP90 chaperone/DNA topoisomerase II/histidine kinase"/>
    <property type="match status" value="1"/>
</dbReference>
<protein>
    <recommendedName>
        <fullName evidence="2">Sensor histidine kinase NatK-like C-terminal domain-containing protein</fullName>
    </recommendedName>
</protein>
<dbReference type="Gene3D" id="3.30.565.10">
    <property type="entry name" value="Histidine kinase-like ATPase, C-terminal domain"/>
    <property type="match status" value="1"/>
</dbReference>
<evidence type="ECO:0000313" key="3">
    <source>
        <dbReference type="EMBL" id="KRN45630.1"/>
    </source>
</evidence>
<feature type="transmembrane region" description="Helical" evidence="1">
    <location>
        <begin position="12"/>
        <end position="33"/>
    </location>
</feature>
<dbReference type="AlphaFoldDB" id="A0A0R2GZE8"/>